<dbReference type="EMBL" id="CP032698">
    <property type="protein sequence ID" value="AYG79125.1"/>
    <property type="molecule type" value="Genomic_DNA"/>
</dbReference>
<organism evidence="2 3">
    <name type="scientific">Streptomyces hundungensis</name>
    <dbReference type="NCBI Taxonomy" id="1077946"/>
    <lineage>
        <taxon>Bacteria</taxon>
        <taxon>Bacillati</taxon>
        <taxon>Actinomycetota</taxon>
        <taxon>Actinomycetes</taxon>
        <taxon>Kitasatosporales</taxon>
        <taxon>Streptomycetaceae</taxon>
        <taxon>Streptomyces</taxon>
    </lineage>
</organism>
<feature type="region of interest" description="Disordered" evidence="1">
    <location>
        <begin position="41"/>
        <end position="90"/>
    </location>
</feature>
<keyword evidence="3" id="KW-1185">Reference proteome</keyword>
<evidence type="ECO:0000313" key="3">
    <source>
        <dbReference type="Proteomes" id="UP000271554"/>
    </source>
</evidence>
<accession>A0A387H5R3</accession>
<feature type="compositionally biased region" description="Basic residues" evidence="1">
    <location>
        <begin position="80"/>
        <end position="90"/>
    </location>
</feature>
<sequence length="90" mass="9630">MATALTIVVTLLLIAAAARVIHLLNTQHSQRIALHHYSRFQPVGRGTRGSPARPAPGIAEPSAVATHRDRRAGAADGRGPRRSVRRGPSR</sequence>
<evidence type="ECO:0000256" key="1">
    <source>
        <dbReference type="SAM" id="MobiDB-lite"/>
    </source>
</evidence>
<dbReference type="Proteomes" id="UP000271554">
    <property type="component" value="Chromosome"/>
</dbReference>
<dbReference type="KEGG" id="shun:DWB77_01235"/>
<dbReference type="RefSeq" id="WP_162952457.1">
    <property type="nucleotide sequence ID" value="NZ_CP032698.1"/>
</dbReference>
<dbReference type="AlphaFoldDB" id="A0A387H5R3"/>
<reference evidence="2 3" key="1">
    <citation type="submission" date="2018-10" db="EMBL/GenBank/DDBJ databases">
        <title>Relationship between Morphology and Antimicrobial Activity in Streptomyces.</title>
        <authorList>
            <person name="Kang H.J."/>
            <person name="Kim S.B."/>
        </authorList>
    </citation>
    <scope>NUCLEOTIDE SEQUENCE [LARGE SCALE GENOMIC DNA]</scope>
    <source>
        <strain evidence="2 3">BH38</strain>
    </source>
</reference>
<name>A0A387H5R3_9ACTN</name>
<protein>
    <submittedName>
        <fullName evidence="2">Uncharacterized protein</fullName>
    </submittedName>
</protein>
<proteinExistence type="predicted"/>
<evidence type="ECO:0000313" key="2">
    <source>
        <dbReference type="EMBL" id="AYG79125.1"/>
    </source>
</evidence>
<gene>
    <name evidence="2" type="ORF">DWB77_01235</name>
</gene>